<proteinExistence type="predicted"/>
<dbReference type="Proteomes" id="UP000240681">
    <property type="component" value="Unassembled WGS sequence"/>
</dbReference>
<dbReference type="EMBL" id="NEXK01000038">
    <property type="protein sequence ID" value="PSN96949.1"/>
    <property type="molecule type" value="Genomic_DNA"/>
</dbReference>
<protein>
    <submittedName>
        <fullName evidence="1">Uncharacterized protein</fullName>
    </submittedName>
</protein>
<name>A0A2R6BE69_9ARCH</name>
<evidence type="ECO:0000313" key="1">
    <source>
        <dbReference type="EMBL" id="PSN96949.1"/>
    </source>
</evidence>
<gene>
    <name evidence="1" type="ORF">B9Q09_01935</name>
</gene>
<accession>A0A2R6BE69</accession>
<organism evidence="1 2">
    <name type="scientific">Candidatus Marsarchaeota G2 archaeon ECH_B_SAG-C16</name>
    <dbReference type="NCBI Taxonomy" id="1978163"/>
    <lineage>
        <taxon>Archaea</taxon>
        <taxon>Candidatus Marsarchaeota</taxon>
        <taxon>Candidatus Marsarchaeota group 2</taxon>
    </lineage>
</organism>
<sequence>MRTLKYFGGNTGIGESLDTWGTGGGESEREWVGVYDKRATGCISVAGGGGFGGGGGVFLADTAHREPAGMRTMREGLNEAGTSNPSGWIRCQIAVSGGVTYRLGQPFSERREGSQVVRSHDGDRRSVELVNVIRLQRTHVRGRVTSQHSSAHG</sequence>
<evidence type="ECO:0000313" key="2">
    <source>
        <dbReference type="Proteomes" id="UP000240681"/>
    </source>
</evidence>
<dbReference type="AlphaFoldDB" id="A0A2R6BE69"/>
<comment type="caution">
    <text evidence="1">The sequence shown here is derived from an EMBL/GenBank/DDBJ whole genome shotgun (WGS) entry which is preliminary data.</text>
</comment>
<reference evidence="1 2" key="1">
    <citation type="submission" date="2017-04" db="EMBL/GenBank/DDBJ databases">
        <title>Novel microbial lineages endemic to geothermal iron-oxide mats fill important gaps in the evolutionary history of Archaea.</title>
        <authorList>
            <person name="Jay Z.J."/>
            <person name="Beam J.P."/>
            <person name="Dlakic M."/>
            <person name="Rusch D.B."/>
            <person name="Kozubal M.A."/>
            <person name="Inskeep W.P."/>
        </authorList>
    </citation>
    <scope>NUCLEOTIDE SEQUENCE [LARGE SCALE GENOMIC DNA]</scope>
    <source>
        <strain evidence="1">ECH_B_SAG-C16</strain>
    </source>
</reference>